<dbReference type="CDD" id="cd00200">
    <property type="entry name" value="WD40"/>
    <property type="match status" value="1"/>
</dbReference>
<dbReference type="GO" id="GO:0000724">
    <property type="term" value="P:double-strand break repair via homologous recombination"/>
    <property type="evidence" value="ECO:0007669"/>
    <property type="project" value="TreeGrafter"/>
</dbReference>
<comment type="similarity">
    <text evidence="1">Belongs to the WD repeat WDR48 family.</text>
</comment>
<dbReference type="InterPro" id="IPR015943">
    <property type="entry name" value="WD40/YVTN_repeat-like_dom_sf"/>
</dbReference>
<feature type="region of interest" description="Disordered" evidence="5">
    <location>
        <begin position="759"/>
        <end position="878"/>
    </location>
</feature>
<protein>
    <submittedName>
        <fullName evidence="6">Uncharacterized protein</fullName>
    </submittedName>
</protein>
<dbReference type="InterPro" id="IPR020472">
    <property type="entry name" value="WD40_PAC1"/>
</dbReference>
<name>A0A067Q3J5_9AGAM</name>
<dbReference type="Proteomes" id="UP000027265">
    <property type="component" value="Unassembled WGS sequence"/>
</dbReference>
<feature type="compositionally biased region" description="Basic residues" evidence="5">
    <location>
        <begin position="843"/>
        <end position="852"/>
    </location>
</feature>
<evidence type="ECO:0000313" key="6">
    <source>
        <dbReference type="EMBL" id="KDQ58057.1"/>
    </source>
</evidence>
<feature type="region of interest" description="Disordered" evidence="5">
    <location>
        <begin position="562"/>
        <end position="585"/>
    </location>
</feature>
<evidence type="ECO:0000256" key="1">
    <source>
        <dbReference type="ARBA" id="ARBA00006917"/>
    </source>
</evidence>
<feature type="compositionally biased region" description="Polar residues" evidence="5">
    <location>
        <begin position="759"/>
        <end position="771"/>
    </location>
</feature>
<dbReference type="Pfam" id="PF00400">
    <property type="entry name" value="WD40"/>
    <property type="match status" value="5"/>
</dbReference>
<dbReference type="CDD" id="cd17041">
    <property type="entry name" value="Ubl_WDR48"/>
    <property type="match status" value="1"/>
</dbReference>
<evidence type="ECO:0000256" key="5">
    <source>
        <dbReference type="SAM" id="MobiDB-lite"/>
    </source>
</evidence>
<accession>A0A067Q3J5</accession>
<dbReference type="GO" id="GO:0043130">
    <property type="term" value="F:ubiquitin binding"/>
    <property type="evidence" value="ECO:0007669"/>
    <property type="project" value="TreeGrafter"/>
</dbReference>
<dbReference type="PROSITE" id="PS50294">
    <property type="entry name" value="WD_REPEATS_REGION"/>
    <property type="match status" value="3"/>
</dbReference>
<dbReference type="PROSITE" id="PS00678">
    <property type="entry name" value="WD_REPEATS_1"/>
    <property type="match status" value="1"/>
</dbReference>
<feature type="region of interest" description="Disordered" evidence="5">
    <location>
        <begin position="1013"/>
        <end position="1036"/>
    </location>
</feature>
<feature type="region of interest" description="Disordered" evidence="5">
    <location>
        <begin position="1"/>
        <end position="34"/>
    </location>
</feature>
<gene>
    <name evidence="6" type="ORF">JAAARDRAFT_129692</name>
</gene>
<dbReference type="PANTHER" id="PTHR19862">
    <property type="entry name" value="WD REPEAT-CONTAINING PROTEIN 48"/>
    <property type="match status" value="1"/>
</dbReference>
<keyword evidence="3" id="KW-0677">Repeat</keyword>
<feature type="repeat" description="WD" evidence="4">
    <location>
        <begin position="225"/>
        <end position="266"/>
    </location>
</feature>
<feature type="repeat" description="WD" evidence="4">
    <location>
        <begin position="183"/>
        <end position="224"/>
    </location>
</feature>
<dbReference type="InterPro" id="IPR021772">
    <property type="entry name" value="WDR48/Bun107"/>
</dbReference>
<feature type="compositionally biased region" description="Acidic residues" evidence="5">
    <location>
        <begin position="7"/>
        <end position="17"/>
    </location>
</feature>
<evidence type="ECO:0000313" key="7">
    <source>
        <dbReference type="Proteomes" id="UP000027265"/>
    </source>
</evidence>
<dbReference type="EMBL" id="KL197718">
    <property type="protein sequence ID" value="KDQ58057.1"/>
    <property type="molecule type" value="Genomic_DNA"/>
</dbReference>
<dbReference type="InterPro" id="IPR036322">
    <property type="entry name" value="WD40_repeat_dom_sf"/>
</dbReference>
<dbReference type="Gene3D" id="2.130.10.10">
    <property type="entry name" value="YVTN repeat-like/Quinoprotein amine dehydrogenase"/>
    <property type="match status" value="1"/>
</dbReference>
<dbReference type="InterPro" id="IPR001680">
    <property type="entry name" value="WD40_rpt"/>
</dbReference>
<dbReference type="HOGENOM" id="CLU_002197_1_0_1"/>
<dbReference type="PANTHER" id="PTHR19862:SF14">
    <property type="entry name" value="WD REPEAT-CONTAINING PROTEIN 48"/>
    <property type="match status" value="1"/>
</dbReference>
<dbReference type="FunCoup" id="A0A067Q3J5">
    <property type="interactions" value="605"/>
</dbReference>
<dbReference type="PROSITE" id="PS50082">
    <property type="entry name" value="WD_REPEATS_2"/>
    <property type="match status" value="4"/>
</dbReference>
<feature type="repeat" description="WD" evidence="4">
    <location>
        <begin position="86"/>
        <end position="118"/>
    </location>
</feature>
<keyword evidence="2 4" id="KW-0853">WD repeat</keyword>
<dbReference type="SMART" id="SM00320">
    <property type="entry name" value="WD40"/>
    <property type="match status" value="7"/>
</dbReference>
<keyword evidence="7" id="KW-1185">Reference proteome</keyword>
<sequence length="1095" mass="119765">MTGWADDFIEEEDETEDGVGRSTSDGDILGDVKEAGGWNRNRGRRRSRYDEEMWYEEQWEIDSALFEPGKVGPTIFIIPTQFRQCAQAHTDWVNDILLCNYNQTVLSASSDGTVKSWNPHSAHVSEPSIIGGHLDYVRCLAHCREQNWVASGSFDRTIKIWDLTRTAVPPKPEPVVTLHPPDASGPKSSVYALAADPFGHAIASGSPERVVRMWDPRSGKRIAKLVGHTDNIRAIQISDDSRYLLTGSADASIKLWSLTSQRCLHTFTYHTDSVWSLFSSHPSLEVFYSGDRSGLVCRVDVEDCSDVSEGECVVLCQDTSERGMASADGINKIVAMDDQLLWTASGTSSIKRWRIPVRRSVRPSSGPRASLSPSVAGSYASALNQDHREVTGGDTLFGIPFESLVRLSSPNDPFTPFQGLGRGRDPEVATLYSAASVMSVPRALPSRTPLQAAFQQQQPHLASSVSMRTDTMNSRVVEDYALPVNSARADYEEREVAGDAIPLVTHPDDVVEGDHGLVRSIILNDRMHALTVDTAGQVAVWNIVKGVCLGKYAPEDVSAASFRGSTGDGSSVGGAAYSEQEHSPREALETVRERIEGEAVVMSWSAVDTKTGVLTVHLNDKCFEAEIYADEAGYGSERHFGDEARLNIGKWVLRNLFIGFIREEQRAAARRIREEHGYDPAHHRTLQRGAAPSFIDLNGYAGFVSRKSSMQDLSFSANSPYSVVLASPTMTPAISPHIPPSARASPLLTPLIQLHPITKESNLSPIPQSPTALAGSHEVTPMPRPLVSTVATAPPVSSSDYFSLRARGGSISSGRPTTPDENKTSHDNGVPQTPSTPGGFMGKLRHFGKSTKRASDVSTVSTPGGTLGPGDAPATPADLRSPVQALILGPLTPPSSSEAPPLPLPLHTSIVISEEASPGWRTLYRGTISSAGFDVHSLEESMPFWLLEFLLTNRVPPIPVTKLSFVLLPYPSRHPHEERLPELLNTAQSKLTASRFLRIRKIAYHVQDKLDRMAGNVGHTPRSSFESSKGRDSTSRARAEDQFEILCNDYVLPLDMTLAAVRQYVWRQTAELVMHYRRRTPHEDRHLLHPSAAAS</sequence>
<dbReference type="SUPFAM" id="SSF50978">
    <property type="entry name" value="WD40 repeat-like"/>
    <property type="match status" value="1"/>
</dbReference>
<organism evidence="6 7">
    <name type="scientific">Jaapia argillacea MUCL 33604</name>
    <dbReference type="NCBI Taxonomy" id="933084"/>
    <lineage>
        <taxon>Eukaryota</taxon>
        <taxon>Fungi</taxon>
        <taxon>Dikarya</taxon>
        <taxon>Basidiomycota</taxon>
        <taxon>Agaricomycotina</taxon>
        <taxon>Agaricomycetes</taxon>
        <taxon>Agaricomycetidae</taxon>
        <taxon>Jaapiales</taxon>
        <taxon>Jaapiaceae</taxon>
        <taxon>Jaapia</taxon>
    </lineage>
</organism>
<evidence type="ECO:0000256" key="3">
    <source>
        <dbReference type="ARBA" id="ARBA00022737"/>
    </source>
</evidence>
<dbReference type="AlphaFoldDB" id="A0A067Q3J5"/>
<dbReference type="STRING" id="933084.A0A067Q3J5"/>
<dbReference type="InParanoid" id="A0A067Q3J5"/>
<feature type="compositionally biased region" description="Polar residues" evidence="5">
    <location>
        <begin position="789"/>
        <end position="801"/>
    </location>
</feature>
<evidence type="ECO:0000256" key="4">
    <source>
        <dbReference type="PROSITE-ProRule" id="PRU00221"/>
    </source>
</evidence>
<dbReference type="Pfam" id="PF11816">
    <property type="entry name" value="DUF3337"/>
    <property type="match status" value="1"/>
</dbReference>
<proteinExistence type="inferred from homology"/>
<feature type="repeat" description="WD" evidence="4">
    <location>
        <begin position="130"/>
        <end position="163"/>
    </location>
</feature>
<dbReference type="InterPro" id="IPR019775">
    <property type="entry name" value="WD40_repeat_CS"/>
</dbReference>
<dbReference type="OrthoDB" id="2421129at2759"/>
<dbReference type="PRINTS" id="PR00320">
    <property type="entry name" value="GPROTEINBRPT"/>
</dbReference>
<evidence type="ECO:0000256" key="2">
    <source>
        <dbReference type="ARBA" id="ARBA00022574"/>
    </source>
</evidence>
<dbReference type="InterPro" id="IPR051246">
    <property type="entry name" value="WDR48"/>
</dbReference>
<reference evidence="7" key="1">
    <citation type="journal article" date="2014" name="Proc. Natl. Acad. Sci. U.S.A.">
        <title>Extensive sampling of basidiomycete genomes demonstrates inadequacy of the white-rot/brown-rot paradigm for wood decay fungi.</title>
        <authorList>
            <person name="Riley R."/>
            <person name="Salamov A.A."/>
            <person name="Brown D.W."/>
            <person name="Nagy L.G."/>
            <person name="Floudas D."/>
            <person name="Held B.W."/>
            <person name="Levasseur A."/>
            <person name="Lombard V."/>
            <person name="Morin E."/>
            <person name="Otillar R."/>
            <person name="Lindquist E.A."/>
            <person name="Sun H."/>
            <person name="LaButti K.M."/>
            <person name="Schmutz J."/>
            <person name="Jabbour D."/>
            <person name="Luo H."/>
            <person name="Baker S.E."/>
            <person name="Pisabarro A.G."/>
            <person name="Walton J.D."/>
            <person name="Blanchette R.A."/>
            <person name="Henrissat B."/>
            <person name="Martin F."/>
            <person name="Cullen D."/>
            <person name="Hibbett D.S."/>
            <person name="Grigoriev I.V."/>
        </authorList>
    </citation>
    <scope>NUCLEOTIDE SEQUENCE [LARGE SCALE GENOMIC DNA]</scope>
    <source>
        <strain evidence="7">MUCL 33604</strain>
    </source>
</reference>